<proteinExistence type="predicted"/>
<dbReference type="Gene3D" id="3.90.550.10">
    <property type="entry name" value="Spore Coat Polysaccharide Biosynthesis Protein SpsA, Chain A"/>
    <property type="match status" value="1"/>
</dbReference>
<evidence type="ECO:0000256" key="1">
    <source>
        <dbReference type="ARBA" id="ARBA00022679"/>
    </source>
</evidence>
<evidence type="ECO:0000256" key="2">
    <source>
        <dbReference type="ARBA" id="ARBA00022695"/>
    </source>
</evidence>
<dbReference type="NCBIfam" id="TIGR03552">
    <property type="entry name" value="F420_cofC"/>
    <property type="match status" value="1"/>
</dbReference>
<evidence type="ECO:0000256" key="4">
    <source>
        <dbReference type="ARBA" id="ARBA00023134"/>
    </source>
</evidence>
<dbReference type="Pfam" id="PF01983">
    <property type="entry name" value="CofC"/>
    <property type="match status" value="1"/>
</dbReference>
<comment type="caution">
    <text evidence="5">The sequence shown here is derived from an EMBL/GenBank/DDBJ whole genome shotgun (WGS) entry which is preliminary data.</text>
</comment>
<dbReference type="PANTHER" id="PTHR40392:SF1">
    <property type="entry name" value="2-PHOSPHO-L-LACTATE GUANYLYLTRANSFERASE"/>
    <property type="match status" value="1"/>
</dbReference>
<organism evidence="5 6">
    <name type="scientific">Microbacterium soli</name>
    <dbReference type="NCBI Taxonomy" id="446075"/>
    <lineage>
        <taxon>Bacteria</taxon>
        <taxon>Bacillati</taxon>
        <taxon>Actinomycetota</taxon>
        <taxon>Actinomycetes</taxon>
        <taxon>Micrococcales</taxon>
        <taxon>Microbacteriaceae</taxon>
        <taxon>Microbacterium</taxon>
    </lineage>
</organism>
<dbReference type="InterPro" id="IPR029044">
    <property type="entry name" value="Nucleotide-diphossugar_trans"/>
</dbReference>
<evidence type="ECO:0000313" key="5">
    <source>
        <dbReference type="EMBL" id="GAA3935553.1"/>
    </source>
</evidence>
<evidence type="ECO:0000256" key="3">
    <source>
        <dbReference type="ARBA" id="ARBA00022741"/>
    </source>
</evidence>
<keyword evidence="4" id="KW-0342">GTP-binding</keyword>
<keyword evidence="3" id="KW-0547">Nucleotide-binding</keyword>
<keyword evidence="2 5" id="KW-0548">Nucleotidyltransferase</keyword>
<dbReference type="Proteomes" id="UP001501591">
    <property type="component" value="Unassembled WGS sequence"/>
</dbReference>
<accession>A0ABP7N2V5</accession>
<sequence length="215" mass="22231">MSGPEPPRWSIVIPVKAASIGKSRLRIDGADHERLARAIALDTIHAAARCAAVTGIRVVTADAALRRELDGIRGVTVVADSGEGLNAALRTGLAAAGERTDRAVLLGDLPALQTVELEVALGAAAGFERAFVPDADLTGTVLATARRGVELTPLFGPRSADAHRRAGFVPVAMPARSGLRRDVDLAAHLRAVRRLGPRTRAALPAGARAASQASA</sequence>
<keyword evidence="1" id="KW-0808">Transferase</keyword>
<dbReference type="EMBL" id="BAABCP010000001">
    <property type="protein sequence ID" value="GAA3935553.1"/>
    <property type="molecule type" value="Genomic_DNA"/>
</dbReference>
<reference evidence="6" key="1">
    <citation type="journal article" date="2019" name="Int. J. Syst. Evol. Microbiol.">
        <title>The Global Catalogue of Microorganisms (GCM) 10K type strain sequencing project: providing services to taxonomists for standard genome sequencing and annotation.</title>
        <authorList>
            <consortium name="The Broad Institute Genomics Platform"/>
            <consortium name="The Broad Institute Genome Sequencing Center for Infectious Disease"/>
            <person name="Wu L."/>
            <person name="Ma J."/>
        </authorList>
    </citation>
    <scope>NUCLEOTIDE SEQUENCE [LARGE SCALE GENOMIC DNA]</scope>
    <source>
        <strain evidence="6">JCM 17024</strain>
    </source>
</reference>
<gene>
    <name evidence="5" type="primary">cofC</name>
    <name evidence="5" type="ORF">GCM10022383_12450</name>
</gene>
<dbReference type="SUPFAM" id="SSF53448">
    <property type="entry name" value="Nucleotide-diphospho-sugar transferases"/>
    <property type="match status" value="1"/>
</dbReference>
<name>A0ABP7N2V5_9MICO</name>
<evidence type="ECO:0000313" key="6">
    <source>
        <dbReference type="Proteomes" id="UP001501591"/>
    </source>
</evidence>
<keyword evidence="6" id="KW-1185">Reference proteome</keyword>
<dbReference type="GO" id="GO:0016779">
    <property type="term" value="F:nucleotidyltransferase activity"/>
    <property type="evidence" value="ECO:0007669"/>
    <property type="project" value="UniProtKB-KW"/>
</dbReference>
<dbReference type="InterPro" id="IPR002835">
    <property type="entry name" value="CofC"/>
</dbReference>
<dbReference type="RefSeq" id="WP_344818659.1">
    <property type="nucleotide sequence ID" value="NZ_BAABCP010000001.1"/>
</dbReference>
<protein>
    <submittedName>
        <fullName evidence="5">2-phospho-L-lactate guanylyltransferase</fullName>
    </submittedName>
</protein>
<dbReference type="PANTHER" id="PTHR40392">
    <property type="entry name" value="2-PHOSPHO-L-LACTATE GUANYLYLTRANSFERASE"/>
    <property type="match status" value="1"/>
</dbReference>